<dbReference type="EMBL" id="JBGOSP010000026">
    <property type="protein sequence ID" value="MFA3841544.1"/>
    <property type="molecule type" value="Genomic_DNA"/>
</dbReference>
<dbReference type="InterPro" id="IPR050425">
    <property type="entry name" value="NAD(P)_dehydrat-like"/>
</dbReference>
<comment type="similarity">
    <text evidence="2">Belongs to the NAD(P)-dependent epimerase/dehydratase family. Dihydroflavonol-4-reductase subfamily.</text>
</comment>
<dbReference type="Pfam" id="PF01370">
    <property type="entry name" value="Epimerase"/>
    <property type="match status" value="1"/>
</dbReference>
<evidence type="ECO:0000259" key="3">
    <source>
        <dbReference type="Pfam" id="PF01370"/>
    </source>
</evidence>
<dbReference type="RefSeq" id="WP_372565733.1">
    <property type="nucleotide sequence ID" value="NZ_JBGOSP010000026.1"/>
</dbReference>
<evidence type="ECO:0000256" key="1">
    <source>
        <dbReference type="ARBA" id="ARBA00023002"/>
    </source>
</evidence>
<dbReference type="PANTHER" id="PTHR10366:SF564">
    <property type="entry name" value="STEROL-4-ALPHA-CARBOXYLATE 3-DEHYDROGENASE, DECARBOXYLATING"/>
    <property type="match status" value="1"/>
</dbReference>
<evidence type="ECO:0000313" key="5">
    <source>
        <dbReference type="Proteomes" id="UP001571476"/>
    </source>
</evidence>
<dbReference type="PANTHER" id="PTHR10366">
    <property type="entry name" value="NAD DEPENDENT EPIMERASE/DEHYDRATASE"/>
    <property type="match status" value="1"/>
</dbReference>
<organism evidence="4 5">
    <name type="scientific">Streptomyces aureus</name>
    <dbReference type="NCBI Taxonomy" id="193461"/>
    <lineage>
        <taxon>Bacteria</taxon>
        <taxon>Bacillati</taxon>
        <taxon>Actinomycetota</taxon>
        <taxon>Actinomycetes</taxon>
        <taxon>Kitasatosporales</taxon>
        <taxon>Streptomycetaceae</taxon>
        <taxon>Streptomyces</taxon>
    </lineage>
</organism>
<dbReference type="InterPro" id="IPR036291">
    <property type="entry name" value="NAD(P)-bd_dom_sf"/>
</dbReference>
<sequence length="345" mass="36555">MNNDLVLVTGGSGHVGSHVIKQLLDEGFGVRTTVRSPGRADEVRAMVGPHAGRLEFAQADLNDDVVWAGAVDGCTYVVHVASPFPPAQPDDPDELIVPARDGALRVLRAARDAGVKRAVLTSSFAAVGYSRKPGDDYDETDWTDPADDNTPYVRSKAIAERAAWDFVGAEGGGLELAVINPSGIFGPLLGPHLSASTGLVKAMLDGSMPVVPPVYFGVVDVRDVADLHVRALAHPAAAGERFLASNGPSISFLQLARILREHLGDAAALAPTRELTPDELSEAAVGNPALRDAVRQLGRIPVLRTDKARTVLGWAPRDTATTVIDTAKSLIRLRLREGESTRPGR</sequence>
<keyword evidence="1" id="KW-0560">Oxidoreductase</keyword>
<protein>
    <submittedName>
        <fullName evidence="4">SDR family oxidoreductase</fullName>
    </submittedName>
</protein>
<comment type="caution">
    <text evidence="4">The sequence shown here is derived from an EMBL/GenBank/DDBJ whole genome shotgun (WGS) entry which is preliminary data.</text>
</comment>
<dbReference type="Gene3D" id="3.40.50.720">
    <property type="entry name" value="NAD(P)-binding Rossmann-like Domain"/>
    <property type="match status" value="1"/>
</dbReference>
<gene>
    <name evidence="4" type="ORF">ACEG43_36045</name>
</gene>
<evidence type="ECO:0000313" key="4">
    <source>
        <dbReference type="EMBL" id="MFA3841544.1"/>
    </source>
</evidence>
<dbReference type="CDD" id="cd05227">
    <property type="entry name" value="AR_SDR_e"/>
    <property type="match status" value="1"/>
</dbReference>
<name>A0ABV4SWA2_9ACTN</name>
<evidence type="ECO:0000256" key="2">
    <source>
        <dbReference type="ARBA" id="ARBA00023445"/>
    </source>
</evidence>
<dbReference type="SUPFAM" id="SSF51735">
    <property type="entry name" value="NAD(P)-binding Rossmann-fold domains"/>
    <property type="match status" value="1"/>
</dbReference>
<reference evidence="4 5" key="1">
    <citation type="submission" date="2024-08" db="EMBL/GenBank/DDBJ databases">
        <title>Genome sequence of Streptomyces aureus CACIA-1.46HGO.</title>
        <authorList>
            <person name="Evangelista-Martinez Z."/>
        </authorList>
    </citation>
    <scope>NUCLEOTIDE SEQUENCE [LARGE SCALE GENOMIC DNA]</scope>
    <source>
        <strain evidence="4 5">CACIA-1.46HGO</strain>
    </source>
</reference>
<keyword evidence="5" id="KW-1185">Reference proteome</keyword>
<dbReference type="InterPro" id="IPR001509">
    <property type="entry name" value="Epimerase_deHydtase"/>
</dbReference>
<dbReference type="Proteomes" id="UP001571476">
    <property type="component" value="Unassembled WGS sequence"/>
</dbReference>
<accession>A0ABV4SWA2</accession>
<proteinExistence type="inferred from homology"/>
<feature type="domain" description="NAD-dependent epimerase/dehydratase" evidence="3">
    <location>
        <begin position="6"/>
        <end position="238"/>
    </location>
</feature>